<dbReference type="Pfam" id="PF01434">
    <property type="entry name" value="Peptidase_M41"/>
    <property type="match status" value="1"/>
</dbReference>
<dbReference type="GO" id="GO:0006508">
    <property type="term" value="P:proteolysis"/>
    <property type="evidence" value="ECO:0007669"/>
    <property type="project" value="InterPro"/>
</dbReference>
<dbReference type="PANTHER" id="PTHR23076">
    <property type="entry name" value="METALLOPROTEASE M41 FTSH"/>
    <property type="match status" value="1"/>
</dbReference>
<feature type="region of interest" description="Disordered" evidence="1">
    <location>
        <begin position="633"/>
        <end position="656"/>
    </location>
</feature>
<proteinExistence type="predicted"/>
<comment type="caution">
    <text evidence="3">The sequence shown here is derived from an EMBL/GenBank/DDBJ whole genome shotgun (WGS) entry which is preliminary data.</text>
</comment>
<evidence type="ECO:0000313" key="4">
    <source>
        <dbReference type="Proteomes" id="UP000450012"/>
    </source>
</evidence>
<dbReference type="CDD" id="cd19481">
    <property type="entry name" value="RecA-like_protease"/>
    <property type="match status" value="1"/>
</dbReference>
<protein>
    <submittedName>
        <fullName evidence="3">AAA family ATPase</fullName>
    </submittedName>
</protein>
<dbReference type="GO" id="GO:0005524">
    <property type="term" value="F:ATP binding"/>
    <property type="evidence" value="ECO:0007669"/>
    <property type="project" value="InterPro"/>
</dbReference>
<dbReference type="GO" id="GO:0016887">
    <property type="term" value="F:ATP hydrolysis activity"/>
    <property type="evidence" value="ECO:0007669"/>
    <property type="project" value="InterPro"/>
</dbReference>
<dbReference type="PANTHER" id="PTHR23076:SF97">
    <property type="entry name" value="ATP-DEPENDENT ZINC METALLOPROTEASE YME1L1"/>
    <property type="match status" value="1"/>
</dbReference>
<dbReference type="GO" id="GO:0004176">
    <property type="term" value="F:ATP-dependent peptidase activity"/>
    <property type="evidence" value="ECO:0007669"/>
    <property type="project" value="InterPro"/>
</dbReference>
<dbReference type="SUPFAM" id="SSF52540">
    <property type="entry name" value="P-loop containing nucleoside triphosphate hydrolases"/>
    <property type="match status" value="1"/>
</dbReference>
<keyword evidence="4" id="KW-1185">Reference proteome</keyword>
<dbReference type="Gene3D" id="3.40.50.300">
    <property type="entry name" value="P-loop containing nucleotide triphosphate hydrolases"/>
    <property type="match status" value="1"/>
</dbReference>
<dbReference type="Pfam" id="PF00004">
    <property type="entry name" value="AAA"/>
    <property type="match status" value="1"/>
</dbReference>
<sequence>MFTLHKLQSALRNNYIRAALLAVTVTLVIVLGLRAEVPQDGSPVLHTQDIAQITALPAQRAQLEYLLVAAPQSDAPRYIIKMKNDAKLVVVKVPGTTHLSLEREVLLRNNIPYAIAREDYLASHKAVMRDEDDSKLGRVGAFLGRHVVDILLLVVALFLLRHALPGMGTNANVMTPDQLGGSMDDLIGMEDIKQEVLHLEDMIRNRALYKEHDIDKPFNVMLTGPAGTGKTKLAGYLAKRLDIPLIQASASALESGYVGGGSKALHALHRKACARGKCIIFLDEAQGLFMPRGRGEKKWEDDTANTLLGLLDGVRSDKADGVIWVVASNFDDASSRMDEAMLRRFSVKINFRLPNKAERRELLHSFLARKAEGCVDWEDLQLDHVAEITANLSPAVLQTVVERASMLSIQENKIINTELMFRAFERATIGLTDRATTAEKTRQRERVALHELGHFFMQIDPWLREGLSLAEVKERSPLLKISTESVSKLGALGYVLSASDDVALKTLEELERDVIQLYGGVAAEELFYGARGISVGSQNDIEKATSMLDLMVNKLSMYSRSKIDLSQFKNKEGGLDQVQAKADELYSYTLTAIADYREPMTELKDVLMEQYVLSKDAIFALLEDKLTLSSAGSPSANLPSAGGAARLAPPDCAAGA</sequence>
<name>A0A7X4GUP0_9BURK</name>
<evidence type="ECO:0000313" key="3">
    <source>
        <dbReference type="EMBL" id="MYM69986.1"/>
    </source>
</evidence>
<gene>
    <name evidence="3" type="ORF">GTP45_24505</name>
</gene>
<reference evidence="3 4" key="1">
    <citation type="submission" date="2019-12" db="EMBL/GenBank/DDBJ databases">
        <title>Novel species isolated from a subtropical stream in China.</title>
        <authorList>
            <person name="Lu H."/>
        </authorList>
    </citation>
    <scope>NUCLEOTIDE SEQUENCE [LARGE SCALE GENOMIC DNA]</scope>
    <source>
        <strain evidence="3 4">FT55W</strain>
    </source>
</reference>
<dbReference type="RefSeq" id="WP_161016476.1">
    <property type="nucleotide sequence ID" value="NZ_WWCK01000007.1"/>
</dbReference>
<dbReference type="Gene3D" id="1.20.58.760">
    <property type="entry name" value="Peptidase M41"/>
    <property type="match status" value="1"/>
</dbReference>
<accession>A0A7X4GUP0</accession>
<evidence type="ECO:0000256" key="1">
    <source>
        <dbReference type="SAM" id="MobiDB-lite"/>
    </source>
</evidence>
<dbReference type="InterPro" id="IPR027417">
    <property type="entry name" value="P-loop_NTPase"/>
</dbReference>
<dbReference type="AlphaFoldDB" id="A0A7X4GUP0"/>
<dbReference type="InterPro" id="IPR003959">
    <property type="entry name" value="ATPase_AAA_core"/>
</dbReference>
<feature type="domain" description="AAA+ ATPase" evidence="2">
    <location>
        <begin position="216"/>
        <end position="355"/>
    </location>
</feature>
<organism evidence="3 4">
    <name type="scientific">Duganella rivi</name>
    <dbReference type="NCBI Taxonomy" id="2666083"/>
    <lineage>
        <taxon>Bacteria</taxon>
        <taxon>Pseudomonadati</taxon>
        <taxon>Pseudomonadota</taxon>
        <taxon>Betaproteobacteria</taxon>
        <taxon>Burkholderiales</taxon>
        <taxon>Oxalobacteraceae</taxon>
        <taxon>Telluria group</taxon>
        <taxon>Duganella</taxon>
    </lineage>
</organism>
<dbReference type="GO" id="GO:0005886">
    <property type="term" value="C:plasma membrane"/>
    <property type="evidence" value="ECO:0007669"/>
    <property type="project" value="TreeGrafter"/>
</dbReference>
<dbReference type="GO" id="GO:0030163">
    <property type="term" value="P:protein catabolic process"/>
    <property type="evidence" value="ECO:0007669"/>
    <property type="project" value="TreeGrafter"/>
</dbReference>
<dbReference type="Gene3D" id="1.10.8.60">
    <property type="match status" value="1"/>
</dbReference>
<dbReference type="EMBL" id="WWCK01000007">
    <property type="protein sequence ID" value="MYM69986.1"/>
    <property type="molecule type" value="Genomic_DNA"/>
</dbReference>
<dbReference type="GO" id="GO:0004222">
    <property type="term" value="F:metalloendopeptidase activity"/>
    <property type="evidence" value="ECO:0007669"/>
    <property type="project" value="InterPro"/>
</dbReference>
<dbReference type="SMART" id="SM00382">
    <property type="entry name" value="AAA"/>
    <property type="match status" value="1"/>
</dbReference>
<dbReference type="InterPro" id="IPR037219">
    <property type="entry name" value="Peptidase_M41-like"/>
</dbReference>
<dbReference type="InterPro" id="IPR000642">
    <property type="entry name" value="Peptidase_M41"/>
</dbReference>
<evidence type="ECO:0000259" key="2">
    <source>
        <dbReference type="SMART" id="SM00382"/>
    </source>
</evidence>
<dbReference type="InterPro" id="IPR003593">
    <property type="entry name" value="AAA+_ATPase"/>
</dbReference>
<dbReference type="Proteomes" id="UP000450012">
    <property type="component" value="Unassembled WGS sequence"/>
</dbReference>
<dbReference type="SUPFAM" id="SSF140990">
    <property type="entry name" value="FtsH protease domain-like"/>
    <property type="match status" value="1"/>
</dbReference>